<evidence type="ECO:0000313" key="2">
    <source>
        <dbReference type="Proteomes" id="UP000011885"/>
    </source>
</evidence>
<organism evidence="1 2">
    <name type="scientific">Rhodopirellula sallentina SM41</name>
    <dbReference type="NCBI Taxonomy" id="1263870"/>
    <lineage>
        <taxon>Bacteria</taxon>
        <taxon>Pseudomonadati</taxon>
        <taxon>Planctomycetota</taxon>
        <taxon>Planctomycetia</taxon>
        <taxon>Pirellulales</taxon>
        <taxon>Pirellulaceae</taxon>
        <taxon>Rhodopirellula</taxon>
    </lineage>
</organism>
<proteinExistence type="predicted"/>
<keyword evidence="2" id="KW-1185">Reference proteome</keyword>
<dbReference type="EMBL" id="ANOH01000428">
    <property type="protein sequence ID" value="EMI52523.1"/>
    <property type="molecule type" value="Genomic_DNA"/>
</dbReference>
<name>M5U968_9BACT</name>
<comment type="caution">
    <text evidence="1">The sequence shown here is derived from an EMBL/GenBank/DDBJ whole genome shotgun (WGS) entry which is preliminary data.</text>
</comment>
<accession>M5U968</accession>
<gene>
    <name evidence="1" type="ORF">RSSM_06078</name>
</gene>
<dbReference type="Proteomes" id="UP000011885">
    <property type="component" value="Unassembled WGS sequence"/>
</dbReference>
<evidence type="ECO:0000313" key="1">
    <source>
        <dbReference type="EMBL" id="EMI52523.1"/>
    </source>
</evidence>
<reference evidence="1 2" key="1">
    <citation type="journal article" date="2013" name="Mar. Genomics">
        <title>Expression of sulfatases in Rhodopirellula baltica and the diversity of sulfatases in the genus Rhodopirellula.</title>
        <authorList>
            <person name="Wegner C.E."/>
            <person name="Richter-Heitmann T."/>
            <person name="Klindworth A."/>
            <person name="Klockow C."/>
            <person name="Richter M."/>
            <person name="Achstetter T."/>
            <person name="Glockner F.O."/>
            <person name="Harder J."/>
        </authorList>
    </citation>
    <scope>NUCLEOTIDE SEQUENCE [LARGE SCALE GENOMIC DNA]</scope>
    <source>
        <strain evidence="1 2">SM41</strain>
    </source>
</reference>
<sequence>MFSSERMTFRENEAIHGGFVNVFCFDEEPKRRIGGSGEILAWCDFSNTDAAECRQFLA</sequence>
<protein>
    <submittedName>
        <fullName evidence="1">Uncharacterized protein</fullName>
    </submittedName>
</protein>
<dbReference type="AlphaFoldDB" id="M5U968"/>